<feature type="transmembrane region" description="Helical" evidence="10">
    <location>
        <begin position="178"/>
        <end position="200"/>
    </location>
</feature>
<dbReference type="InterPro" id="IPR017871">
    <property type="entry name" value="ABC_transporter-like_CS"/>
</dbReference>
<feature type="transmembrane region" description="Helical" evidence="10">
    <location>
        <begin position="212"/>
        <end position="232"/>
    </location>
</feature>
<dbReference type="PROSITE" id="PS00211">
    <property type="entry name" value="ABC_TRANSPORTER_1"/>
    <property type="match status" value="1"/>
</dbReference>
<feature type="transmembrane region" description="Helical" evidence="10">
    <location>
        <begin position="302"/>
        <end position="326"/>
    </location>
</feature>
<dbReference type="PROSITE" id="PS50893">
    <property type="entry name" value="ABC_TRANSPORTER_2"/>
    <property type="match status" value="1"/>
</dbReference>
<reference evidence="14" key="1">
    <citation type="journal article" date="2019" name="Int. J. Syst. Evol. Microbiol.">
        <title>The Global Catalogue of Microorganisms (GCM) 10K type strain sequencing project: providing services to taxonomists for standard genome sequencing and annotation.</title>
        <authorList>
            <consortium name="The Broad Institute Genomics Platform"/>
            <consortium name="The Broad Institute Genome Sequencing Center for Infectious Disease"/>
            <person name="Wu L."/>
            <person name="Ma J."/>
        </authorList>
    </citation>
    <scope>NUCLEOTIDE SEQUENCE [LARGE SCALE GENOMIC DNA]</scope>
    <source>
        <strain evidence="14">JCM 14330</strain>
    </source>
</reference>
<organism evidence="13 14">
    <name type="scientific">Pigmentiphaga daeguensis</name>
    <dbReference type="NCBI Taxonomy" id="414049"/>
    <lineage>
        <taxon>Bacteria</taxon>
        <taxon>Pseudomonadati</taxon>
        <taxon>Pseudomonadota</taxon>
        <taxon>Betaproteobacteria</taxon>
        <taxon>Burkholderiales</taxon>
        <taxon>Alcaligenaceae</taxon>
        <taxon>Pigmentiphaga</taxon>
    </lineage>
</organism>
<feature type="region of interest" description="Disordered" evidence="9">
    <location>
        <begin position="1"/>
        <end position="33"/>
    </location>
</feature>
<dbReference type="InterPro" id="IPR003593">
    <property type="entry name" value="AAA+_ATPase"/>
</dbReference>
<dbReference type="CDD" id="cd03223">
    <property type="entry name" value="ABCD_peroxisomal_ALDP"/>
    <property type="match status" value="1"/>
</dbReference>
<dbReference type="Pfam" id="PF06472">
    <property type="entry name" value="ABC_membrane_2"/>
    <property type="match status" value="1"/>
</dbReference>
<dbReference type="PANTHER" id="PTHR11384">
    <property type="entry name" value="ATP-BINDING CASSETTE, SUB-FAMILY D MEMBER"/>
    <property type="match status" value="1"/>
</dbReference>
<evidence type="ECO:0000256" key="7">
    <source>
        <dbReference type="ARBA" id="ARBA00022989"/>
    </source>
</evidence>
<keyword evidence="3" id="KW-1003">Cell membrane</keyword>
<keyword evidence="2" id="KW-0813">Transport</keyword>
<name>A0ABP3LL53_9BURK</name>
<evidence type="ECO:0000256" key="2">
    <source>
        <dbReference type="ARBA" id="ARBA00022448"/>
    </source>
</evidence>
<dbReference type="SMART" id="SM00382">
    <property type="entry name" value="AAA"/>
    <property type="match status" value="1"/>
</dbReference>
<dbReference type="Proteomes" id="UP001501706">
    <property type="component" value="Unassembled WGS sequence"/>
</dbReference>
<feature type="transmembrane region" description="Helical" evidence="10">
    <location>
        <begin position="57"/>
        <end position="80"/>
    </location>
</feature>
<dbReference type="InterPro" id="IPR003439">
    <property type="entry name" value="ABC_transporter-like_ATP-bd"/>
</dbReference>
<dbReference type="Pfam" id="PF00005">
    <property type="entry name" value="ABC_tran"/>
    <property type="match status" value="1"/>
</dbReference>
<dbReference type="SUPFAM" id="SSF90123">
    <property type="entry name" value="ABC transporter transmembrane region"/>
    <property type="match status" value="1"/>
</dbReference>
<comment type="caution">
    <text evidence="13">The sequence shown here is derived from an EMBL/GenBank/DDBJ whole genome shotgun (WGS) entry which is preliminary data.</text>
</comment>
<evidence type="ECO:0000256" key="6">
    <source>
        <dbReference type="ARBA" id="ARBA00022840"/>
    </source>
</evidence>
<protein>
    <submittedName>
        <fullName evidence="13">ABC transporter ATP-binding protein/permease</fullName>
    </submittedName>
</protein>
<feature type="domain" description="ABC transmembrane type-1" evidence="12">
    <location>
        <begin position="63"/>
        <end position="361"/>
    </location>
</feature>
<evidence type="ECO:0000313" key="14">
    <source>
        <dbReference type="Proteomes" id="UP001501706"/>
    </source>
</evidence>
<dbReference type="InterPro" id="IPR050835">
    <property type="entry name" value="ABC_transporter_sub-D"/>
</dbReference>
<feature type="domain" description="ABC transporter" evidence="11">
    <location>
        <begin position="406"/>
        <end position="625"/>
    </location>
</feature>
<dbReference type="GO" id="GO:0005524">
    <property type="term" value="F:ATP binding"/>
    <property type="evidence" value="ECO:0007669"/>
    <property type="project" value="UniProtKB-KW"/>
</dbReference>
<dbReference type="EMBL" id="BAAAEN010000006">
    <property type="protein sequence ID" value="GAA0502910.1"/>
    <property type="molecule type" value="Genomic_DNA"/>
</dbReference>
<dbReference type="SUPFAM" id="SSF52540">
    <property type="entry name" value="P-loop containing nucleoside triphosphate hydrolases"/>
    <property type="match status" value="1"/>
</dbReference>
<feature type="transmembrane region" description="Helical" evidence="10">
    <location>
        <begin position="100"/>
        <end position="122"/>
    </location>
</feature>
<proteinExistence type="predicted"/>
<gene>
    <name evidence="13" type="ORF">GCM10009097_19680</name>
</gene>
<evidence type="ECO:0000313" key="13">
    <source>
        <dbReference type="EMBL" id="GAA0502910.1"/>
    </source>
</evidence>
<evidence type="ECO:0000256" key="10">
    <source>
        <dbReference type="SAM" id="Phobius"/>
    </source>
</evidence>
<comment type="subcellular location">
    <subcellularLocation>
        <location evidence="1">Cell membrane</location>
        <topology evidence="1">Multi-pass membrane protein</topology>
    </subcellularLocation>
</comment>
<evidence type="ECO:0000256" key="1">
    <source>
        <dbReference type="ARBA" id="ARBA00004651"/>
    </source>
</evidence>
<evidence type="ECO:0000259" key="11">
    <source>
        <dbReference type="PROSITE" id="PS50893"/>
    </source>
</evidence>
<evidence type="ECO:0000256" key="4">
    <source>
        <dbReference type="ARBA" id="ARBA00022692"/>
    </source>
</evidence>
<evidence type="ECO:0000259" key="12">
    <source>
        <dbReference type="PROSITE" id="PS50929"/>
    </source>
</evidence>
<dbReference type="InterPro" id="IPR036640">
    <property type="entry name" value="ABC1_TM_sf"/>
</dbReference>
<keyword evidence="14" id="KW-1185">Reference proteome</keyword>
<keyword evidence="4 10" id="KW-0812">Transmembrane</keyword>
<evidence type="ECO:0000256" key="8">
    <source>
        <dbReference type="ARBA" id="ARBA00023136"/>
    </source>
</evidence>
<sequence length="625" mass="68957">MANVAPLPRGCPPCPSPRPDDPAADTGPAPRDIRGQLRLGATWRLLKPYWVSDDRKAALGLLALVVGLNLALVAANVWLTNWNRVFYNALEARDFAAFKLQLAHFCAIAAAFIVIAIMKQFYTMMLEMRWRTWLTGEWLQRWTSGQAYYRVEQSHGADNPDQRLAEDLRTLASTSLTLSLGLLNSVVTLLSFVTLLWTLSGPLVFALGGRTVAIPGYMVWFAVLYAVAGSWLTHRIGKPLIGLSFRQEQTEADFRYALMRLRENAEGIALYGGEPAERAGLRASFDHIRENWRWLMIYTRRLVFVNSGYGQVAIVFPLIVAAPHYFSGAITLGVLMQIASAFGQVQGALSWFVDGYASLVGWQAAANRLLDFQSALGAAEAEHAARDGLRGIALLERDRTPAPGAITAAGLVLALPGRNERRPLTEPFSMTVRPGERLLVTGPSGAGKSVLFRAMAGIWPYGRGAIERPADARTLFLPQRSYVPSGTLAAALDYPSPPGTHDDATLAALLRDCRLERLAGQLQRRDNWGMRLSPGEQQRLAFARAILQRPDFLFLDEATSALDEETEAAMYALLVERLPRAAIVSIAHRSTVARWHDRHLRYRPVHAAGEEPRYLPAPAALPHPV</sequence>
<dbReference type="InterPro" id="IPR027417">
    <property type="entry name" value="P-loop_NTPase"/>
</dbReference>
<dbReference type="Gene3D" id="3.40.50.300">
    <property type="entry name" value="P-loop containing nucleotide triphosphate hydrolases"/>
    <property type="match status" value="1"/>
</dbReference>
<keyword evidence="5" id="KW-0547">Nucleotide-binding</keyword>
<dbReference type="PANTHER" id="PTHR11384:SF59">
    <property type="entry name" value="LYSOSOMAL COBALAMIN TRANSPORTER ABCD4"/>
    <property type="match status" value="1"/>
</dbReference>
<dbReference type="InterPro" id="IPR011527">
    <property type="entry name" value="ABC1_TM_dom"/>
</dbReference>
<dbReference type="PROSITE" id="PS50929">
    <property type="entry name" value="ABC_TM1F"/>
    <property type="match status" value="1"/>
</dbReference>
<evidence type="ECO:0000256" key="5">
    <source>
        <dbReference type="ARBA" id="ARBA00022741"/>
    </source>
</evidence>
<dbReference type="Gene3D" id="1.20.1560.10">
    <property type="entry name" value="ABC transporter type 1, transmembrane domain"/>
    <property type="match status" value="1"/>
</dbReference>
<keyword evidence="6 13" id="KW-0067">ATP-binding</keyword>
<keyword evidence="8 10" id="KW-0472">Membrane</keyword>
<keyword evidence="7 10" id="KW-1133">Transmembrane helix</keyword>
<evidence type="ECO:0000256" key="3">
    <source>
        <dbReference type="ARBA" id="ARBA00022475"/>
    </source>
</evidence>
<accession>A0ABP3LL53</accession>
<evidence type="ECO:0000256" key="9">
    <source>
        <dbReference type="SAM" id="MobiDB-lite"/>
    </source>
</evidence>